<dbReference type="InterPro" id="IPR002104">
    <property type="entry name" value="Integrase_catalytic"/>
</dbReference>
<dbReference type="InterPro" id="IPR013762">
    <property type="entry name" value="Integrase-like_cat_sf"/>
</dbReference>
<dbReference type="Gene3D" id="1.10.443.10">
    <property type="entry name" value="Intergrase catalytic core"/>
    <property type="match status" value="1"/>
</dbReference>
<gene>
    <name evidence="5" type="ORF">I6H56_05365</name>
</gene>
<dbReference type="InterPro" id="IPR004107">
    <property type="entry name" value="Integrase_SAM-like_N"/>
</dbReference>
<dbReference type="Proteomes" id="UP000595577">
    <property type="component" value="Chromosome"/>
</dbReference>
<dbReference type="GO" id="GO:0006310">
    <property type="term" value="P:DNA recombination"/>
    <property type="evidence" value="ECO:0007669"/>
    <property type="project" value="UniProtKB-KW"/>
</dbReference>
<keyword evidence="3" id="KW-0233">DNA recombination</keyword>
<dbReference type="GO" id="GO:0003677">
    <property type="term" value="F:DNA binding"/>
    <property type="evidence" value="ECO:0007669"/>
    <property type="project" value="UniProtKB-KW"/>
</dbReference>
<dbReference type="InterPro" id="IPR050090">
    <property type="entry name" value="Tyrosine_recombinase_XerCD"/>
</dbReference>
<protein>
    <submittedName>
        <fullName evidence="5">Site-specific integrase</fullName>
    </submittedName>
</protein>
<evidence type="ECO:0000313" key="5">
    <source>
        <dbReference type="EMBL" id="QQB74883.1"/>
    </source>
</evidence>
<dbReference type="CDD" id="cd01189">
    <property type="entry name" value="INT_ICEBs1_C_like"/>
    <property type="match status" value="1"/>
</dbReference>
<evidence type="ECO:0000256" key="1">
    <source>
        <dbReference type="ARBA" id="ARBA00022908"/>
    </source>
</evidence>
<organism evidence="5 6">
    <name type="scientific">Fusobacterium canifelinum</name>
    <dbReference type="NCBI Taxonomy" id="285729"/>
    <lineage>
        <taxon>Bacteria</taxon>
        <taxon>Fusobacteriati</taxon>
        <taxon>Fusobacteriota</taxon>
        <taxon>Fusobacteriia</taxon>
        <taxon>Fusobacteriales</taxon>
        <taxon>Fusobacteriaceae</taxon>
        <taxon>Fusobacterium</taxon>
    </lineage>
</organism>
<accession>A0A7T4FQS4</accession>
<evidence type="ECO:0000256" key="2">
    <source>
        <dbReference type="ARBA" id="ARBA00023125"/>
    </source>
</evidence>
<keyword evidence="1" id="KW-0229">DNA integration</keyword>
<dbReference type="Pfam" id="PF00589">
    <property type="entry name" value="Phage_integrase"/>
    <property type="match status" value="1"/>
</dbReference>
<dbReference type="InterPro" id="IPR011010">
    <property type="entry name" value="DNA_brk_join_enz"/>
</dbReference>
<name>A0A7T4FQS4_9FUSO</name>
<evidence type="ECO:0000313" key="6">
    <source>
        <dbReference type="Proteomes" id="UP000595577"/>
    </source>
</evidence>
<dbReference type="PANTHER" id="PTHR30349">
    <property type="entry name" value="PHAGE INTEGRASE-RELATED"/>
    <property type="match status" value="1"/>
</dbReference>
<dbReference type="InterPro" id="IPR010998">
    <property type="entry name" value="Integrase_recombinase_N"/>
</dbReference>
<dbReference type="AlphaFoldDB" id="A0A7T4FQS4"/>
<feature type="domain" description="Tyr recombinase" evidence="4">
    <location>
        <begin position="191"/>
        <end position="397"/>
    </location>
</feature>
<dbReference type="PANTHER" id="PTHR30349:SF91">
    <property type="entry name" value="INTA PROTEIN"/>
    <property type="match status" value="1"/>
</dbReference>
<keyword evidence="2" id="KW-0238">DNA-binding</keyword>
<proteinExistence type="predicted"/>
<dbReference type="Pfam" id="PF14659">
    <property type="entry name" value="Phage_int_SAM_3"/>
    <property type="match status" value="1"/>
</dbReference>
<sequence length="405" mass="47395">MYISTYVRKRGKYYHLIFEIIKYGKKMVKSKSSKTDNKEQALKMLVNFSDECINTLGLNIKEKVNTPEKIFKQVNDSCDMFNPNVKFCEFAKNYVMMRYKAISDDTYASYLSIIKNSLIPYFFKIDKKINEINVIDIQKYYYHELNVREVSANTVIHYHNLLSLIFKYAFKLNLIKKNPILLVEKPKKNKYTGKTYNADEIKRLLNLLKDKDEYLYFGVLMAIQYGLRRSEVVGLKWRAVNFEENIISIISTVTEAHIDGERILICKDKTKSIAGMRSFNLTSGIKEVLLKMKKEQEKNKCIYGTSYYKADEEYIYVNKIGERITPNYLTTGFCKFIKKYNLPHIRFHDLRHSAASLLYEANINVKDIQTFLGHSSAKTTMDIYVHLQNRTNTTTVSAITEKISI</sequence>
<evidence type="ECO:0000259" key="4">
    <source>
        <dbReference type="PROSITE" id="PS51898"/>
    </source>
</evidence>
<dbReference type="SUPFAM" id="SSF56349">
    <property type="entry name" value="DNA breaking-rejoining enzymes"/>
    <property type="match status" value="1"/>
</dbReference>
<reference evidence="5 6" key="1">
    <citation type="submission" date="2020-12" db="EMBL/GenBank/DDBJ databases">
        <title>FDA dAtabase for Regulatory Grade micrObial Sequences (FDA-ARGOS): Supporting development and validation of Infectious Disease Dx tests.</title>
        <authorList>
            <person name="Sproer C."/>
            <person name="Gronow S."/>
            <person name="Severitt S."/>
            <person name="Schroder I."/>
            <person name="Tallon L."/>
            <person name="Sadzewicz L."/>
            <person name="Zhao X."/>
            <person name="Boylan J."/>
            <person name="Ott S."/>
            <person name="Bowen H."/>
            <person name="Vavikolanu K."/>
            <person name="Mehta A."/>
            <person name="Aluvathingal J."/>
            <person name="Nadendla S."/>
            <person name="Lowell S."/>
            <person name="Myers T."/>
            <person name="Yan Y."/>
            <person name="Sichtig H."/>
        </authorList>
    </citation>
    <scope>NUCLEOTIDE SEQUENCE [LARGE SCALE GENOMIC DNA]</scope>
    <source>
        <strain evidence="5 6">FDAARGOS_999</strain>
    </source>
</reference>
<dbReference type="PROSITE" id="PS51898">
    <property type="entry name" value="TYR_RECOMBINASE"/>
    <property type="match status" value="1"/>
</dbReference>
<dbReference type="GO" id="GO:0015074">
    <property type="term" value="P:DNA integration"/>
    <property type="evidence" value="ECO:0007669"/>
    <property type="project" value="UniProtKB-KW"/>
</dbReference>
<dbReference type="Gene3D" id="1.10.150.130">
    <property type="match status" value="1"/>
</dbReference>
<evidence type="ECO:0000256" key="3">
    <source>
        <dbReference type="ARBA" id="ARBA00023172"/>
    </source>
</evidence>
<dbReference type="RefSeq" id="WP_198481270.1">
    <property type="nucleotide sequence ID" value="NZ_CP066022.1"/>
</dbReference>
<dbReference type="EMBL" id="CP066022">
    <property type="protein sequence ID" value="QQB74883.1"/>
    <property type="molecule type" value="Genomic_DNA"/>
</dbReference>